<dbReference type="PANTHER" id="PTHR47260">
    <property type="entry name" value="UPF0644 PROTEIN PB2B4.06"/>
    <property type="match status" value="1"/>
</dbReference>
<dbReference type="CDD" id="cd03443">
    <property type="entry name" value="PaaI_thioesterase"/>
    <property type="match status" value="1"/>
</dbReference>
<comment type="caution">
    <text evidence="2">The sequence shown here is derived from an EMBL/GenBank/DDBJ whole genome shotgun (WGS) entry which is preliminary data.</text>
</comment>
<dbReference type="Gene3D" id="3.10.129.10">
    <property type="entry name" value="Hotdog Thioesterase"/>
    <property type="match status" value="1"/>
</dbReference>
<evidence type="ECO:0000259" key="1">
    <source>
        <dbReference type="Pfam" id="PF03061"/>
    </source>
</evidence>
<name>A0A9P5HFH9_9HYPO</name>
<evidence type="ECO:0000313" key="2">
    <source>
        <dbReference type="EMBL" id="KAF7549600.1"/>
    </source>
</evidence>
<dbReference type="EMBL" id="JAANBB010000118">
    <property type="protein sequence ID" value="KAF7549600.1"/>
    <property type="molecule type" value="Genomic_DNA"/>
</dbReference>
<dbReference type="InterPro" id="IPR029069">
    <property type="entry name" value="HotDog_dom_sf"/>
</dbReference>
<dbReference type="Pfam" id="PF03061">
    <property type="entry name" value="4HBT"/>
    <property type="match status" value="1"/>
</dbReference>
<sequence>MSPPTYNRLVCPGLNLSPEETPSDLFDKEHAFFNSFPWTAARLSVPGAIAFVPPCRNPVTDVHDQLFGRTLANDRSITHMLCIFRAESPAAALDPAQTITEMETLICAGDGVSGFPNVVHGGVVASMLDESMGALFDLNTTLGKDASAFKANNVTGKLDVSYLRPTPTNSVFRITVKVEEMNGRKTKFHCELKDEKDVVLAKCSSLWVTVKPSL</sequence>
<dbReference type="InterPro" id="IPR006683">
    <property type="entry name" value="Thioestr_dom"/>
</dbReference>
<protein>
    <recommendedName>
        <fullName evidence="1">Thioesterase domain-containing protein</fullName>
    </recommendedName>
</protein>
<dbReference type="InterPro" id="IPR052061">
    <property type="entry name" value="PTE-AB_protein"/>
</dbReference>
<accession>A0A9P5HFH9</accession>
<reference evidence="2" key="1">
    <citation type="submission" date="2020-03" db="EMBL/GenBank/DDBJ databases">
        <title>Draft Genome Sequence of Cylindrodendrum hubeiense.</title>
        <authorList>
            <person name="Buettner E."/>
            <person name="Kellner H."/>
        </authorList>
    </citation>
    <scope>NUCLEOTIDE SEQUENCE</scope>
    <source>
        <strain evidence="2">IHI 201604</strain>
    </source>
</reference>
<proteinExistence type="predicted"/>
<dbReference type="OrthoDB" id="506431at2759"/>
<dbReference type="SUPFAM" id="SSF54637">
    <property type="entry name" value="Thioesterase/thiol ester dehydrase-isomerase"/>
    <property type="match status" value="1"/>
</dbReference>
<organism evidence="2 3">
    <name type="scientific">Cylindrodendrum hubeiense</name>
    <dbReference type="NCBI Taxonomy" id="595255"/>
    <lineage>
        <taxon>Eukaryota</taxon>
        <taxon>Fungi</taxon>
        <taxon>Dikarya</taxon>
        <taxon>Ascomycota</taxon>
        <taxon>Pezizomycotina</taxon>
        <taxon>Sordariomycetes</taxon>
        <taxon>Hypocreomycetidae</taxon>
        <taxon>Hypocreales</taxon>
        <taxon>Nectriaceae</taxon>
        <taxon>Cylindrodendrum</taxon>
    </lineage>
</organism>
<dbReference type="PANTHER" id="PTHR47260:SF6">
    <property type="entry name" value="THIOESTERASE DOMAIN-CONTAINING PROTEIN"/>
    <property type="match status" value="1"/>
</dbReference>
<evidence type="ECO:0000313" key="3">
    <source>
        <dbReference type="Proteomes" id="UP000722485"/>
    </source>
</evidence>
<dbReference type="AlphaFoldDB" id="A0A9P5HFH9"/>
<feature type="domain" description="Thioesterase" evidence="1">
    <location>
        <begin position="117"/>
        <end position="200"/>
    </location>
</feature>
<dbReference type="Proteomes" id="UP000722485">
    <property type="component" value="Unassembled WGS sequence"/>
</dbReference>
<gene>
    <name evidence="2" type="ORF">G7Z17_g6262</name>
</gene>
<keyword evidence="3" id="KW-1185">Reference proteome</keyword>